<name>A0A0L6VA13_9BASI</name>
<dbReference type="VEuPathDB" id="FungiDB:VP01_227g7"/>
<sequence length="347" mass="39947">MKDVRFKYRLLIGFMLMTKCKAPDDIHINSASISQEFSTDAREQIPASLRDHKSTHINLSTGKVPYACSKRTLASSLQPITPAQTNENIGEKRIKLMGVYMQRNVRATMFDRTAQPLKFGPAFCVALKCIVPNRQCSHLISERGESKMSEDQFAEMLKWPIANSGPYRSDEQPWQQISLVAVETLIQNRRVWFTHWKSQIQTNLSRINFWCQESQDIKPKSFAKLVIQFLFYVEMINTIVPDLRGVGFHLAEALALIQEDVNTGKTNGNIKHHNVITNIKAQLMVGQVDALPPALWTLLEFWMFKLRRNLYEKICTVDPRGLLRTKFLFNIIFTQSIENLSKIISRE</sequence>
<dbReference type="EMBL" id="LAVV01007147">
    <property type="protein sequence ID" value="KNZ56950.1"/>
    <property type="molecule type" value="Genomic_DNA"/>
</dbReference>
<comment type="caution">
    <text evidence="1">The sequence shown here is derived from an EMBL/GenBank/DDBJ whole genome shotgun (WGS) entry which is preliminary data.</text>
</comment>
<accession>A0A0L6VA13</accession>
<organism evidence="1 2">
    <name type="scientific">Puccinia sorghi</name>
    <dbReference type="NCBI Taxonomy" id="27349"/>
    <lineage>
        <taxon>Eukaryota</taxon>
        <taxon>Fungi</taxon>
        <taxon>Dikarya</taxon>
        <taxon>Basidiomycota</taxon>
        <taxon>Pucciniomycotina</taxon>
        <taxon>Pucciniomycetes</taxon>
        <taxon>Pucciniales</taxon>
        <taxon>Pucciniaceae</taxon>
        <taxon>Puccinia</taxon>
    </lineage>
</organism>
<reference evidence="1 2" key="1">
    <citation type="submission" date="2015-08" db="EMBL/GenBank/DDBJ databases">
        <title>Next Generation Sequencing and Analysis of the Genome of Puccinia sorghi L Schw, the Causal Agent of Maize Common Rust.</title>
        <authorList>
            <person name="Rochi L."/>
            <person name="Burguener G."/>
            <person name="Darino M."/>
            <person name="Turjanski A."/>
            <person name="Kreff E."/>
            <person name="Dieguez M.J."/>
            <person name="Sacco F."/>
        </authorList>
    </citation>
    <scope>NUCLEOTIDE SEQUENCE [LARGE SCALE GENOMIC DNA]</scope>
    <source>
        <strain evidence="1 2">RO10H11247</strain>
    </source>
</reference>
<dbReference type="Proteomes" id="UP000037035">
    <property type="component" value="Unassembled WGS sequence"/>
</dbReference>
<keyword evidence="2" id="KW-1185">Reference proteome</keyword>
<proteinExistence type="predicted"/>
<dbReference type="OrthoDB" id="2497945at2759"/>
<protein>
    <submittedName>
        <fullName evidence="1">Uncharacterized protein</fullName>
    </submittedName>
</protein>
<evidence type="ECO:0000313" key="2">
    <source>
        <dbReference type="Proteomes" id="UP000037035"/>
    </source>
</evidence>
<gene>
    <name evidence="1" type="ORF">VP01_227g7</name>
</gene>
<dbReference type="AlphaFoldDB" id="A0A0L6VA13"/>
<evidence type="ECO:0000313" key="1">
    <source>
        <dbReference type="EMBL" id="KNZ56950.1"/>
    </source>
</evidence>